<dbReference type="Pfam" id="PF00364">
    <property type="entry name" value="Biotin_lipoyl"/>
    <property type="match status" value="1"/>
</dbReference>
<name>A0A918N8U8_9GAMM</name>
<comment type="catalytic activity">
    <reaction evidence="7 8">
        <text>N(6)-[(R)-dihydrolipoyl]-L-lysyl-[protein] + acetyl-CoA = N(6)-[(R)-S(8)-acetyldihydrolipoyl]-L-lysyl-[protein] + CoA</text>
        <dbReference type="Rhea" id="RHEA:17017"/>
        <dbReference type="Rhea" id="RHEA-COMP:10475"/>
        <dbReference type="Rhea" id="RHEA-COMP:10478"/>
        <dbReference type="ChEBI" id="CHEBI:57287"/>
        <dbReference type="ChEBI" id="CHEBI:57288"/>
        <dbReference type="ChEBI" id="CHEBI:83100"/>
        <dbReference type="ChEBI" id="CHEBI:83111"/>
        <dbReference type="EC" id="2.3.1.12"/>
    </reaction>
</comment>
<dbReference type="InterPro" id="IPR023213">
    <property type="entry name" value="CAT-like_dom_sf"/>
</dbReference>
<dbReference type="NCBIfam" id="TIGR01349">
    <property type="entry name" value="PDHac_trf_mito"/>
    <property type="match status" value="1"/>
</dbReference>
<dbReference type="GO" id="GO:0006086">
    <property type="term" value="P:pyruvate decarboxylation to acetyl-CoA"/>
    <property type="evidence" value="ECO:0007669"/>
    <property type="project" value="InterPro"/>
</dbReference>
<dbReference type="Pfam" id="PF00198">
    <property type="entry name" value="2-oxoacid_dh"/>
    <property type="match status" value="1"/>
</dbReference>
<dbReference type="EC" id="2.3.1.12" evidence="8"/>
<reference evidence="12" key="1">
    <citation type="journal article" date="2014" name="Int. J. Syst. Evol. Microbiol.">
        <title>Complete genome sequence of Corynebacterium casei LMG S-19264T (=DSM 44701T), isolated from a smear-ripened cheese.</title>
        <authorList>
            <consortium name="US DOE Joint Genome Institute (JGI-PGF)"/>
            <person name="Walter F."/>
            <person name="Albersmeier A."/>
            <person name="Kalinowski J."/>
            <person name="Ruckert C."/>
        </authorList>
    </citation>
    <scope>NUCLEOTIDE SEQUENCE</scope>
    <source>
        <strain evidence="12">KCTC 22169</strain>
    </source>
</reference>
<feature type="compositionally biased region" description="Low complexity" evidence="9">
    <location>
        <begin position="118"/>
        <end position="128"/>
    </location>
</feature>
<dbReference type="PANTHER" id="PTHR23151">
    <property type="entry name" value="DIHYDROLIPOAMIDE ACETYL/SUCCINYL-TRANSFERASE-RELATED"/>
    <property type="match status" value="1"/>
</dbReference>
<evidence type="ECO:0000256" key="9">
    <source>
        <dbReference type="SAM" id="MobiDB-lite"/>
    </source>
</evidence>
<dbReference type="Gene3D" id="4.10.320.10">
    <property type="entry name" value="E3-binding domain"/>
    <property type="match status" value="1"/>
</dbReference>
<dbReference type="InterPro" id="IPR000089">
    <property type="entry name" value="Biotin_lipoyl"/>
</dbReference>
<dbReference type="CDD" id="cd06849">
    <property type="entry name" value="lipoyl_domain"/>
    <property type="match status" value="1"/>
</dbReference>
<evidence type="ECO:0000256" key="6">
    <source>
        <dbReference type="ARBA" id="ARBA00025211"/>
    </source>
</evidence>
<evidence type="ECO:0000313" key="13">
    <source>
        <dbReference type="Proteomes" id="UP000626148"/>
    </source>
</evidence>
<dbReference type="PROSITE" id="PS51826">
    <property type="entry name" value="PSBD"/>
    <property type="match status" value="1"/>
</dbReference>
<dbReference type="SUPFAM" id="SSF52777">
    <property type="entry name" value="CoA-dependent acyltransferases"/>
    <property type="match status" value="1"/>
</dbReference>
<dbReference type="InterPro" id="IPR006257">
    <property type="entry name" value="LAT1"/>
</dbReference>
<evidence type="ECO:0000259" key="11">
    <source>
        <dbReference type="PROSITE" id="PS51826"/>
    </source>
</evidence>
<comment type="function">
    <text evidence="6">The pyruvate dehydrogenase complex catalyzes the overall conversion of pyruvate to acetyl-CoA and CO(2). It contains multiple copies of three enzymatic components: pyruvate dehydrogenase (E1), dihydrolipoamide acetyltransferase (E2) and lipoamide dehydrogenase (E3).</text>
</comment>
<feature type="domain" description="Peripheral subunit-binding (PSBD)" evidence="11">
    <location>
        <begin position="140"/>
        <end position="177"/>
    </location>
</feature>
<feature type="region of interest" description="Disordered" evidence="9">
    <location>
        <begin position="95"/>
        <end position="135"/>
    </location>
</feature>
<dbReference type="Gene3D" id="2.40.50.100">
    <property type="match status" value="1"/>
</dbReference>
<dbReference type="GO" id="GO:0004742">
    <property type="term" value="F:dihydrolipoyllysine-residue acetyltransferase activity"/>
    <property type="evidence" value="ECO:0007669"/>
    <property type="project" value="UniProtKB-UniRule"/>
</dbReference>
<evidence type="ECO:0000259" key="10">
    <source>
        <dbReference type="PROSITE" id="PS50968"/>
    </source>
</evidence>
<dbReference type="PANTHER" id="PTHR23151:SF90">
    <property type="entry name" value="DIHYDROLIPOYLLYSINE-RESIDUE ACETYLTRANSFERASE COMPONENT OF PYRUVATE DEHYDROGENASE COMPLEX, MITOCHONDRIAL-RELATED"/>
    <property type="match status" value="1"/>
</dbReference>
<evidence type="ECO:0000256" key="5">
    <source>
        <dbReference type="ARBA" id="ARBA00023315"/>
    </source>
</evidence>
<sequence>MPVAITLPPVTPDFDSGTIGAWNKAVGDRVEKGDVLVDVETDKAMVEVEAEDSGVLGRILVDGGQSDVPVHSTIGVLLKDGESDADIDAFLDGAESDTRAEPEQAQPTQADARKPETDTPTATEPAPASQTVDAGETRIFSSPLARRIARQNDVDLSQLKGRGPNGRILKADVTDYLDTRGATTEAPSAPAAASQPSAAVAGYGDHEAIPHSSMRKVIASRLVESKQTVPHFYLNLDCELDALMDLRASLNAESPEGEGGYKLSVNDFIIKAAALALRDVPEVNASWTDTAILKYRDVDISVAVATEDGLITPIVRKADTKGLATLSSEVKALAGRAREGRLKPEEYKGGGFSISNLGMYGIDSFSAIINPPQSCILAVGAAVKKPVVRGDELAVATVLSCTLSVDHRVVDGAVGARFLQALKHYLEHPTHMMLRGG</sequence>
<dbReference type="InterPro" id="IPR004167">
    <property type="entry name" value="PSBD"/>
</dbReference>
<keyword evidence="13" id="KW-1185">Reference proteome</keyword>
<evidence type="ECO:0000256" key="1">
    <source>
        <dbReference type="ARBA" id="ARBA00007317"/>
    </source>
</evidence>
<evidence type="ECO:0000256" key="3">
    <source>
        <dbReference type="ARBA" id="ARBA00022679"/>
    </source>
</evidence>
<dbReference type="Gene3D" id="3.30.559.10">
    <property type="entry name" value="Chloramphenicol acetyltransferase-like domain"/>
    <property type="match status" value="1"/>
</dbReference>
<keyword evidence="4 8" id="KW-0450">Lipoyl</keyword>
<dbReference type="AlphaFoldDB" id="A0A918N8U8"/>
<dbReference type="GO" id="GO:0045254">
    <property type="term" value="C:pyruvate dehydrogenase complex"/>
    <property type="evidence" value="ECO:0007669"/>
    <property type="project" value="UniProtKB-UniRule"/>
</dbReference>
<dbReference type="FunFam" id="3.30.559.10:FF:000003">
    <property type="entry name" value="Acetyltransferase component of pyruvate dehydrogenase complex"/>
    <property type="match status" value="1"/>
</dbReference>
<keyword evidence="12" id="KW-0670">Pyruvate</keyword>
<evidence type="ECO:0000256" key="2">
    <source>
        <dbReference type="ARBA" id="ARBA00011484"/>
    </source>
</evidence>
<evidence type="ECO:0000313" key="12">
    <source>
        <dbReference type="EMBL" id="GGX54719.1"/>
    </source>
</evidence>
<comment type="caution">
    <text evidence="12">The sequence shown here is derived from an EMBL/GenBank/DDBJ whole genome shotgun (WGS) entry which is preliminary data.</text>
</comment>
<keyword evidence="5 8" id="KW-0012">Acyltransferase</keyword>
<dbReference type="InterPro" id="IPR001078">
    <property type="entry name" value="2-oxoacid_DH_actylTfrase"/>
</dbReference>
<dbReference type="Pfam" id="PF02817">
    <property type="entry name" value="E3_binding"/>
    <property type="match status" value="1"/>
</dbReference>
<comment type="subunit">
    <text evidence="2">Forms a 24-polypeptide structural core with octahedral symmetry.</text>
</comment>
<evidence type="ECO:0000256" key="8">
    <source>
        <dbReference type="RuleBase" id="RU361137"/>
    </source>
</evidence>
<evidence type="ECO:0000256" key="4">
    <source>
        <dbReference type="ARBA" id="ARBA00022823"/>
    </source>
</evidence>
<evidence type="ECO:0000256" key="7">
    <source>
        <dbReference type="ARBA" id="ARBA00048370"/>
    </source>
</evidence>
<dbReference type="RefSeq" id="WP_189608659.1">
    <property type="nucleotide sequence ID" value="NZ_BMXR01000005.1"/>
</dbReference>
<comment type="similarity">
    <text evidence="1 8">Belongs to the 2-oxoacid dehydrogenase family.</text>
</comment>
<dbReference type="PROSITE" id="PS50968">
    <property type="entry name" value="BIOTINYL_LIPOYL"/>
    <property type="match status" value="1"/>
</dbReference>
<gene>
    <name evidence="12" type="ORF">GCM10007392_22710</name>
</gene>
<dbReference type="SUPFAM" id="SSF47005">
    <property type="entry name" value="Peripheral subunit-binding domain of 2-oxo acid dehydrogenase complex"/>
    <property type="match status" value="1"/>
</dbReference>
<reference evidence="12" key="2">
    <citation type="submission" date="2020-09" db="EMBL/GenBank/DDBJ databases">
        <authorList>
            <person name="Sun Q."/>
            <person name="Kim S."/>
        </authorList>
    </citation>
    <scope>NUCLEOTIDE SEQUENCE</scope>
    <source>
        <strain evidence="12">KCTC 22169</strain>
    </source>
</reference>
<protein>
    <recommendedName>
        <fullName evidence="8">Acetyltransferase component of pyruvate dehydrogenase complex</fullName>
        <ecNumber evidence="8">2.3.1.12</ecNumber>
    </recommendedName>
</protein>
<proteinExistence type="inferred from homology"/>
<keyword evidence="3 8" id="KW-0808">Transferase</keyword>
<feature type="domain" description="Lipoyl-binding" evidence="10">
    <location>
        <begin position="2"/>
        <end position="78"/>
    </location>
</feature>
<comment type="cofactor">
    <cofactor evidence="8">
        <name>(R)-lipoate</name>
        <dbReference type="ChEBI" id="CHEBI:83088"/>
    </cofactor>
    <text evidence="8">Binds 1 lipoyl cofactor covalently.</text>
</comment>
<dbReference type="InterPro" id="IPR045257">
    <property type="entry name" value="E2/Pdx1"/>
</dbReference>
<organism evidence="12 13">
    <name type="scientific">Saccharospirillum salsuginis</name>
    <dbReference type="NCBI Taxonomy" id="418750"/>
    <lineage>
        <taxon>Bacteria</taxon>
        <taxon>Pseudomonadati</taxon>
        <taxon>Pseudomonadota</taxon>
        <taxon>Gammaproteobacteria</taxon>
        <taxon>Oceanospirillales</taxon>
        <taxon>Saccharospirillaceae</taxon>
        <taxon>Saccharospirillum</taxon>
    </lineage>
</organism>
<dbReference type="InterPro" id="IPR036625">
    <property type="entry name" value="E3-bd_dom_sf"/>
</dbReference>
<dbReference type="EMBL" id="BMXR01000005">
    <property type="protein sequence ID" value="GGX54719.1"/>
    <property type="molecule type" value="Genomic_DNA"/>
</dbReference>
<accession>A0A918N8U8</accession>
<dbReference type="InterPro" id="IPR011053">
    <property type="entry name" value="Single_hybrid_motif"/>
</dbReference>
<dbReference type="SUPFAM" id="SSF51230">
    <property type="entry name" value="Single hybrid motif"/>
    <property type="match status" value="1"/>
</dbReference>
<dbReference type="Proteomes" id="UP000626148">
    <property type="component" value="Unassembled WGS sequence"/>
</dbReference>